<organism evidence="3 4">
    <name type="scientific">Pycnoporus cinnabarinus</name>
    <name type="common">Cinnabar-red polypore</name>
    <name type="synonym">Trametes cinnabarina</name>
    <dbReference type="NCBI Taxonomy" id="5643"/>
    <lineage>
        <taxon>Eukaryota</taxon>
        <taxon>Fungi</taxon>
        <taxon>Dikarya</taxon>
        <taxon>Basidiomycota</taxon>
        <taxon>Agaricomycotina</taxon>
        <taxon>Agaricomycetes</taxon>
        <taxon>Polyporales</taxon>
        <taxon>Polyporaceae</taxon>
        <taxon>Trametes</taxon>
    </lineage>
</organism>
<feature type="compositionally biased region" description="Basic and acidic residues" evidence="1">
    <location>
        <begin position="43"/>
        <end position="68"/>
    </location>
</feature>
<sequence>MPATTRKGKAKSASSGDGDNPSETEAIEAADDRSGRARKPSKKQAEINEDKQTAVKRKLEAMQKEYKKLKQQAKKLKTSKAGSKTSESAGNASESSSESSSFSPESEEEDETVATTRKHQSADATARLAVCHFRVIARLRLAVHRLRATARLPVHRLRVNVHGRAVSFVTSASWSFAISPLLAYCTRPLTLAPLATTLLGPFIIIPTPFIPTAPPSPLALPPIITITRPLPSWPLIFEQPDHLGAPPPALPAQAGQPPTGDLKDPPFLHGRTPTGKPKAGDYEAHVNKMIVRACHQYEVLIATEDAFPDLGTQDGWATQVWTDTCKRTQVFYKLTERVEKIITGRDSHARGGLRDKIRPHIAATYGFVTDGSERAKGANRERYRFLLDCDASKPEPVFHYKDVESRSGFAHNVLILRALQDHWFADGTSPGIKYASQFSPIREVTLALVFTTIQFCLDQWADGTFNKHHMYTEKAYKSQYDMHLRHIRDWCAMDVNASRTVRQRLYDRARRASGAAPVTAPCPGLSDSSKERLRAELAAQAAACDSDAEENA</sequence>
<keyword evidence="4" id="KW-1185">Reference proteome</keyword>
<dbReference type="InterPro" id="IPR045341">
    <property type="entry name" value="DUF6532"/>
</dbReference>
<evidence type="ECO:0000313" key="3">
    <source>
        <dbReference type="EMBL" id="CDO72634.1"/>
    </source>
</evidence>
<protein>
    <recommendedName>
        <fullName evidence="2">DUF6532 domain-containing protein</fullName>
    </recommendedName>
</protein>
<reference evidence="3" key="1">
    <citation type="submission" date="2014-01" db="EMBL/GenBank/DDBJ databases">
        <title>The genome of the white-rot fungus Pycnoporus cinnabarinus: a basidiomycete model with a versatile arsenal for lignocellulosic biomass breakdown.</title>
        <authorList>
            <person name="Levasseur A."/>
            <person name="Lomascolo A."/>
            <person name="Ruiz-Duenas F.J."/>
            <person name="Uzan E."/>
            <person name="Piumi F."/>
            <person name="Kues U."/>
            <person name="Ram A.F.J."/>
            <person name="Murat C."/>
            <person name="Haon M."/>
            <person name="Benoit I."/>
            <person name="Arfi Y."/>
            <person name="Chevret D."/>
            <person name="Drula E."/>
            <person name="Kwon M.J."/>
            <person name="Gouret P."/>
            <person name="Lesage-Meessen L."/>
            <person name="Lombard V."/>
            <person name="Mariette J."/>
            <person name="Noirot C."/>
            <person name="Park J."/>
            <person name="Patyshakuliyeva A."/>
            <person name="Wieneger R.A.B."/>
            <person name="Wosten H.A.B."/>
            <person name="Martin F."/>
            <person name="Coutinho P.M."/>
            <person name="de Vries R."/>
            <person name="Martinez A.T."/>
            <person name="Klopp C."/>
            <person name="Pontarotti P."/>
            <person name="Henrissat B."/>
            <person name="Record E."/>
        </authorList>
    </citation>
    <scope>NUCLEOTIDE SEQUENCE [LARGE SCALE GENOMIC DNA]</scope>
    <source>
        <strain evidence="3">BRFM137</strain>
    </source>
</reference>
<feature type="region of interest" description="Disordered" evidence="1">
    <location>
        <begin position="246"/>
        <end position="279"/>
    </location>
</feature>
<comment type="caution">
    <text evidence="3">The sequence shown here is derived from an EMBL/GenBank/DDBJ whole genome shotgun (WGS) entry which is preliminary data.</text>
</comment>
<accession>A0A060SK66</accession>
<feature type="compositionally biased region" description="Basic residues" evidence="1">
    <location>
        <begin position="69"/>
        <end position="78"/>
    </location>
</feature>
<feature type="compositionally biased region" description="Acidic residues" evidence="1">
    <location>
        <begin position="20"/>
        <end position="29"/>
    </location>
</feature>
<dbReference type="Proteomes" id="UP000029665">
    <property type="component" value="Unassembled WGS sequence"/>
</dbReference>
<gene>
    <name evidence="3" type="ORF">BN946_scf184985.g53</name>
</gene>
<evidence type="ECO:0000256" key="1">
    <source>
        <dbReference type="SAM" id="MobiDB-lite"/>
    </source>
</evidence>
<evidence type="ECO:0000259" key="2">
    <source>
        <dbReference type="Pfam" id="PF20149"/>
    </source>
</evidence>
<dbReference type="EMBL" id="CCBP010000115">
    <property type="protein sequence ID" value="CDO72634.1"/>
    <property type="molecule type" value="Genomic_DNA"/>
</dbReference>
<feature type="domain" description="DUF6532" evidence="2">
    <location>
        <begin position="292"/>
        <end position="490"/>
    </location>
</feature>
<evidence type="ECO:0000313" key="4">
    <source>
        <dbReference type="Proteomes" id="UP000029665"/>
    </source>
</evidence>
<dbReference type="STRING" id="5643.A0A060SK66"/>
<feature type="compositionally biased region" description="Low complexity" evidence="1">
    <location>
        <begin position="86"/>
        <end position="104"/>
    </location>
</feature>
<proteinExistence type="predicted"/>
<feature type="compositionally biased region" description="Basic residues" evidence="1">
    <location>
        <begin position="1"/>
        <end position="10"/>
    </location>
</feature>
<name>A0A060SK66_PYCCI</name>
<dbReference type="OMA" id="EWAREIW"/>
<dbReference type="AlphaFoldDB" id="A0A060SK66"/>
<feature type="region of interest" description="Disordered" evidence="1">
    <location>
        <begin position="1"/>
        <end position="121"/>
    </location>
</feature>
<dbReference type="HOGENOM" id="CLU_493584_0_0_1"/>
<dbReference type="OrthoDB" id="2751838at2759"/>
<dbReference type="Pfam" id="PF20149">
    <property type="entry name" value="DUF6532"/>
    <property type="match status" value="1"/>
</dbReference>